<name>A0A0F9PY95_9ZZZZ</name>
<accession>A0A0F9PY95</accession>
<protein>
    <submittedName>
        <fullName evidence="1">Uncharacterized protein</fullName>
    </submittedName>
</protein>
<organism evidence="1">
    <name type="scientific">marine sediment metagenome</name>
    <dbReference type="NCBI Taxonomy" id="412755"/>
    <lineage>
        <taxon>unclassified sequences</taxon>
        <taxon>metagenomes</taxon>
        <taxon>ecological metagenomes</taxon>
    </lineage>
</organism>
<dbReference type="EMBL" id="LAZR01005661">
    <property type="protein sequence ID" value="KKM98142.1"/>
    <property type="molecule type" value="Genomic_DNA"/>
</dbReference>
<evidence type="ECO:0000313" key="1">
    <source>
        <dbReference type="EMBL" id="KKM98142.1"/>
    </source>
</evidence>
<reference evidence="1" key="1">
    <citation type="journal article" date="2015" name="Nature">
        <title>Complex archaea that bridge the gap between prokaryotes and eukaryotes.</title>
        <authorList>
            <person name="Spang A."/>
            <person name="Saw J.H."/>
            <person name="Jorgensen S.L."/>
            <person name="Zaremba-Niedzwiedzka K."/>
            <person name="Martijn J."/>
            <person name="Lind A.E."/>
            <person name="van Eijk R."/>
            <person name="Schleper C."/>
            <person name="Guy L."/>
            <person name="Ettema T.J."/>
        </authorList>
    </citation>
    <scope>NUCLEOTIDE SEQUENCE</scope>
</reference>
<dbReference type="AlphaFoldDB" id="A0A0F9PY95"/>
<proteinExistence type="predicted"/>
<comment type="caution">
    <text evidence="1">The sequence shown here is derived from an EMBL/GenBank/DDBJ whole genome shotgun (WGS) entry which is preliminary data.</text>
</comment>
<sequence length="197" mass="23457">MKRKKKFNILDLKTLKKMIKKKSKKIKTKKVRILGHNQDIDSGVAKLVKTLNEKGFETLSSCSGMDKDHYDKDYGFTFNPETKRFERNKFSKMYVGFITRTSKPQETDADYFTPPYNYYNMQPKDIIYLKRATRYSNLIFTKSYITQYFFSFNNGKIKKKGFIHRSFDIQSLKEPDAVKEANIKKFIEYLNNHERSK</sequence>
<gene>
    <name evidence="1" type="ORF">LCGC14_1161010</name>
</gene>